<sequence>MKNNFYNKISSLLKKKQTLVKVYSHPRSGTHFLEAFLAQNFYPDTNLFIPDVAWGHWSNRQIKKEGNPYGQLFGNHYFAKYNTDSSPKIYIVRDGRAVAYSVWKTPNFLHQDVSQQSFKEFLHTPLDWHGSPSHKVKTPKLTILEHWAEHVASWQALAAQTPQVLLVHYETLVNDPYAVYNAIRGKFFSELPLKEARDLKVIERPIGLLPNKGKPDTWKPYFDDDDNELYHELTANYNLENETDLKKNI</sequence>
<feature type="domain" description="Sulfotransferase" evidence="1">
    <location>
        <begin position="83"/>
        <end position="183"/>
    </location>
</feature>
<name>A0A2K1DVQ0_9FLAO</name>
<dbReference type="SUPFAM" id="SSF52540">
    <property type="entry name" value="P-loop containing nucleoside triphosphate hydrolases"/>
    <property type="match status" value="1"/>
</dbReference>
<accession>A0A2K1DVQ0</accession>
<dbReference type="GO" id="GO:0008146">
    <property type="term" value="F:sulfotransferase activity"/>
    <property type="evidence" value="ECO:0007669"/>
    <property type="project" value="InterPro"/>
</dbReference>
<dbReference type="AlphaFoldDB" id="A0A2K1DVQ0"/>
<dbReference type="EMBL" id="POWF01000011">
    <property type="protein sequence ID" value="PNQ72111.1"/>
    <property type="molecule type" value="Genomic_DNA"/>
</dbReference>
<dbReference type="RefSeq" id="WP_103053044.1">
    <property type="nucleotide sequence ID" value="NZ_POWF01000011.1"/>
</dbReference>
<dbReference type="Gene3D" id="3.40.50.300">
    <property type="entry name" value="P-loop containing nucleotide triphosphate hydrolases"/>
    <property type="match status" value="1"/>
</dbReference>
<reference evidence="2 3" key="1">
    <citation type="submission" date="2018-01" db="EMBL/GenBank/DDBJ databases">
        <title>The draft genome of Hanstruepera neustonica JCM19743.</title>
        <authorList>
            <person name="He R.-H."/>
            <person name="Du Z.-J."/>
        </authorList>
    </citation>
    <scope>NUCLEOTIDE SEQUENCE [LARGE SCALE GENOMIC DNA]</scope>
    <source>
        <strain evidence="2 3">JCM19743</strain>
    </source>
</reference>
<evidence type="ECO:0000313" key="2">
    <source>
        <dbReference type="EMBL" id="PNQ72111.1"/>
    </source>
</evidence>
<dbReference type="Pfam" id="PF00685">
    <property type="entry name" value="Sulfotransfer_1"/>
    <property type="match status" value="1"/>
</dbReference>
<gene>
    <name evidence="2" type="ORF">C1T31_13485</name>
</gene>
<proteinExistence type="predicted"/>
<dbReference type="InterPro" id="IPR000863">
    <property type="entry name" value="Sulfotransferase_dom"/>
</dbReference>
<evidence type="ECO:0000313" key="3">
    <source>
        <dbReference type="Proteomes" id="UP000236641"/>
    </source>
</evidence>
<keyword evidence="3" id="KW-1185">Reference proteome</keyword>
<dbReference type="InterPro" id="IPR027417">
    <property type="entry name" value="P-loop_NTPase"/>
</dbReference>
<evidence type="ECO:0000259" key="1">
    <source>
        <dbReference type="Pfam" id="PF00685"/>
    </source>
</evidence>
<dbReference type="OrthoDB" id="1426576at2"/>
<organism evidence="2 3">
    <name type="scientific">Hanstruepera neustonica</name>
    <dbReference type="NCBI Taxonomy" id="1445657"/>
    <lineage>
        <taxon>Bacteria</taxon>
        <taxon>Pseudomonadati</taxon>
        <taxon>Bacteroidota</taxon>
        <taxon>Flavobacteriia</taxon>
        <taxon>Flavobacteriales</taxon>
        <taxon>Flavobacteriaceae</taxon>
        <taxon>Hanstruepera</taxon>
    </lineage>
</organism>
<protein>
    <recommendedName>
        <fullName evidence="1">Sulfotransferase domain-containing protein</fullName>
    </recommendedName>
</protein>
<comment type="caution">
    <text evidence="2">The sequence shown here is derived from an EMBL/GenBank/DDBJ whole genome shotgun (WGS) entry which is preliminary data.</text>
</comment>
<dbReference type="Proteomes" id="UP000236641">
    <property type="component" value="Unassembled WGS sequence"/>
</dbReference>